<name>A0A1J0VP66_9NOCA</name>
<dbReference type="PROSITE" id="PS50005">
    <property type="entry name" value="TPR"/>
    <property type="match status" value="5"/>
</dbReference>
<dbReference type="InterPro" id="IPR024983">
    <property type="entry name" value="CHAT_dom"/>
</dbReference>
<feature type="repeat" description="TPR" evidence="1">
    <location>
        <begin position="1272"/>
        <end position="1305"/>
    </location>
</feature>
<keyword evidence="1" id="KW-0802">TPR repeat</keyword>
<protein>
    <recommendedName>
        <fullName evidence="3">CHAT domain-containing protein</fullName>
    </recommendedName>
</protein>
<sequence length="1392" mass="152181">MMAEDGAREKFFTELDRLRSAARPPTARRPPTVQTIARETKVSEGTLRNWFPTDPGQHRTVSRNDDQLIRVVEYFLRTAGRLATHAGMDRRTREDWLVLRDAAAATELSLSGSGRHDSVATRISGFGPRSSSGAVEVVLTVTDNRVWLHGTDVDVTAEHTGVRPGLVNAIAEIGNARARLRRSAFARAELAGLASETGSYSVSLRRAGKLVADSFLPSPVSVALTQILADAVAAHLPVRLGIETGPFAGLPWETMPDPLTQRPLVLHPLVTVYRHIPAQPVRTIPGPLRILVAIAATDRGSGPGLDHERELRNVLSAVRGARERDAEVRIVEFATTVAIRAELARSPTHILHLSSHGKTGCLLLENDNGTAREVDAETFVAEAIPPGSMPPVISLASSHTDADTAAPSFAAALIAHGASAVIGTETSVTDRYATALFARVYQELTQNQFPDVVAAVADARRTIHQQLSTSTDPTDALLASMDEWNVVTVLAGNGAVSVYDPAVSESVPRLDTVRVPGLLTRGVGEFVGRRHEQRRLPAELAGNRYAGIVLHGIGGVGKTALAAHIVRRQRFAVVIAVVTGETTIDGVLSVVADTIRRHCLIDDGASRDPRVLRAANLASATTESWQNRLDALRAFVFDQLPVLVVLDNFDDNLTSTSTLSDPQLAALLSAWLADPGDSRLIVTSRYPFVLPDNAHHRLLSHQIGPLSRAETFKLIWALPALDRLTADELDRVWRLVGGHPRSLEYLDALLNNQIGRYHEITHRLENAITHNPVARPALTAHTLDTALATIVALIADDILLDQLLGRLTPAANRLLIGASVYREPVENNALLYQIGTHDPSAARQPDYRALRHTITAATAQHHTDLTPTAFDLDALPQHISDEIAPAVIADDTEPHPPISTDLDIDELVHELTSHNLLTIDPESGRVFVHRSTFSALERSLAHDQRDDIVAAHRRAAGYWVWRVAAWPQDRDADLHDRLEARFHYRQASNIAAAHDLTLAVCDRLHTIGAWDHEITLIHDTLRHLPAEAPERAHWLRQLGMIAQQRGDYEEAERRYQRALTIGEEQGNRAGVAAGHHQLGMIAQLRGDYEEAERRYQRALTIGEEQGNRAGVAAGHHQLGMIAQLRGDYEEAEHRYQRSLAAKKKLGDRAGIATSYGQLGALAQEQGDFTEAEHRYRRALTIKHELGDRAGIATSYGQLGALAQEQGDFTEAEQQCQRALTIKHELGDRVGIAAGYGQLGVLAQLRGDYTEAEYQYRRALALAGELGYRAGIAGIYHQFGALAQLRGDYTEAEYQYRRALTLAEALGYRAGIATTITSLGSLALQQDHLFEAVQWQIQAWRLHTEMALGAAAVLNLDALRQLRGGIGVELILEVAHQILDPAQARALEDLLDQ</sequence>
<dbReference type="Pfam" id="PF13374">
    <property type="entry name" value="TPR_10"/>
    <property type="match status" value="1"/>
</dbReference>
<reference evidence="4" key="1">
    <citation type="submission" date="2016-11" db="EMBL/GenBank/DDBJ databases">
        <authorList>
            <person name="Jaros S."/>
            <person name="Januszkiewicz K."/>
            <person name="Wedrychowicz H."/>
        </authorList>
    </citation>
    <scope>NUCLEOTIDE SEQUENCE [LARGE SCALE GENOMIC DNA]</scope>
    <source>
        <strain evidence="4">Y48</strain>
    </source>
</reference>
<keyword evidence="5" id="KW-1185">Reference proteome</keyword>
<dbReference type="Proteomes" id="UP000183810">
    <property type="component" value="Chromosome"/>
</dbReference>
<dbReference type="KEGG" id="nsl:BOX37_07335"/>
<dbReference type="Pfam" id="PF12770">
    <property type="entry name" value="CHAT"/>
    <property type="match status" value="1"/>
</dbReference>
<feature type="repeat" description="TPR" evidence="1">
    <location>
        <begin position="1192"/>
        <end position="1225"/>
    </location>
</feature>
<accession>A0A1J0VP66</accession>
<evidence type="ECO:0000256" key="2">
    <source>
        <dbReference type="SAM" id="Coils"/>
    </source>
</evidence>
<feature type="repeat" description="TPR" evidence="1">
    <location>
        <begin position="1072"/>
        <end position="1105"/>
    </location>
</feature>
<feature type="repeat" description="TPR" evidence="1">
    <location>
        <begin position="1152"/>
        <end position="1185"/>
    </location>
</feature>
<dbReference type="SUPFAM" id="SSF48452">
    <property type="entry name" value="TPR-like"/>
    <property type="match status" value="2"/>
</dbReference>
<dbReference type="SMART" id="SM00028">
    <property type="entry name" value="TPR"/>
    <property type="match status" value="7"/>
</dbReference>
<gene>
    <name evidence="4" type="ORF">BOX37_07335</name>
</gene>
<evidence type="ECO:0000313" key="4">
    <source>
        <dbReference type="EMBL" id="APE33814.1"/>
    </source>
</evidence>
<dbReference type="InterPro" id="IPR027417">
    <property type="entry name" value="P-loop_NTPase"/>
</dbReference>
<evidence type="ECO:0000313" key="5">
    <source>
        <dbReference type="Proteomes" id="UP000183810"/>
    </source>
</evidence>
<dbReference type="InterPro" id="IPR011990">
    <property type="entry name" value="TPR-like_helical_dom_sf"/>
</dbReference>
<feature type="coiled-coil region" evidence="2">
    <location>
        <begin position="1041"/>
        <end position="1141"/>
    </location>
</feature>
<dbReference type="OrthoDB" id="4302715at2"/>
<organism evidence="4 5">
    <name type="scientific">Nocardia mangyaensis</name>
    <dbReference type="NCBI Taxonomy" id="2213200"/>
    <lineage>
        <taxon>Bacteria</taxon>
        <taxon>Bacillati</taxon>
        <taxon>Actinomycetota</taxon>
        <taxon>Actinomycetes</taxon>
        <taxon>Mycobacteriales</taxon>
        <taxon>Nocardiaceae</taxon>
        <taxon>Nocardia</taxon>
    </lineage>
</organism>
<evidence type="ECO:0000259" key="3">
    <source>
        <dbReference type="Pfam" id="PF12770"/>
    </source>
</evidence>
<dbReference type="PANTHER" id="PTHR10098">
    <property type="entry name" value="RAPSYN-RELATED"/>
    <property type="match status" value="1"/>
</dbReference>
<feature type="repeat" description="TPR" evidence="1">
    <location>
        <begin position="1032"/>
        <end position="1065"/>
    </location>
</feature>
<dbReference type="InterPro" id="IPR019734">
    <property type="entry name" value="TPR_rpt"/>
</dbReference>
<dbReference type="SUPFAM" id="SSF52540">
    <property type="entry name" value="P-loop containing nucleoside triphosphate hydrolases"/>
    <property type="match status" value="1"/>
</dbReference>
<proteinExistence type="predicted"/>
<evidence type="ECO:0000256" key="1">
    <source>
        <dbReference type="PROSITE-ProRule" id="PRU00339"/>
    </source>
</evidence>
<feature type="domain" description="CHAT" evidence="3">
    <location>
        <begin position="244"/>
        <end position="469"/>
    </location>
</feature>
<dbReference type="PANTHER" id="PTHR10098:SF108">
    <property type="entry name" value="TETRATRICOPEPTIDE REPEAT PROTEIN 28"/>
    <property type="match status" value="1"/>
</dbReference>
<dbReference type="Gene3D" id="3.40.50.300">
    <property type="entry name" value="P-loop containing nucleotide triphosphate hydrolases"/>
    <property type="match status" value="1"/>
</dbReference>
<dbReference type="EMBL" id="CP018082">
    <property type="protein sequence ID" value="APE33814.1"/>
    <property type="molecule type" value="Genomic_DNA"/>
</dbReference>
<dbReference type="Gene3D" id="1.25.40.10">
    <property type="entry name" value="Tetratricopeptide repeat domain"/>
    <property type="match status" value="2"/>
</dbReference>
<dbReference type="Pfam" id="PF13424">
    <property type="entry name" value="TPR_12"/>
    <property type="match status" value="3"/>
</dbReference>
<keyword evidence="2" id="KW-0175">Coiled coil</keyword>